<reference evidence="3" key="1">
    <citation type="journal article" date="2015" name="MBio">
        <title>Genome-resolved metagenomic analysis reveals roles for candidate phyla and other microbial community members in biogeochemical transformations in oil reservoirs.</title>
        <authorList>
            <person name="Hu P."/>
            <person name="Tom L."/>
            <person name="Singh A."/>
            <person name="Thomas B.C."/>
            <person name="Baker B.J."/>
            <person name="Piceno Y.M."/>
            <person name="Andersen G.L."/>
            <person name="Banfield J.F."/>
        </authorList>
    </citation>
    <scope>NUCLEOTIDE SEQUENCE [LARGE SCALE GENOMIC DNA]</scope>
    <source>
        <strain evidence="3">49_2300</strain>
        <strain evidence="2">49_95</strain>
    </source>
</reference>
<reference evidence="4 5" key="2">
    <citation type="journal article" date="2015" name="MBio">
        <title>Genome-Resolved Metagenomic Analysis Reveals Roles for Candidate Phyla and Other Microbial Community Members in Biogeochemical Transformations in Oil Reservoirs.</title>
        <authorList>
            <person name="Hu P."/>
            <person name="Tom L."/>
            <person name="Singh A."/>
            <person name="Thomas B.C."/>
            <person name="Baker B.J."/>
            <person name="Piceno Y.M."/>
            <person name="Andersen G.L."/>
            <person name="Banfield J.F."/>
        </authorList>
    </citation>
    <scope>NUCLEOTIDE SEQUENCE [LARGE SCALE GENOMIC DNA]</scope>
</reference>
<dbReference type="InterPro" id="IPR029014">
    <property type="entry name" value="NiFe-Hase_large"/>
</dbReference>
<sequence length="94" mass="10155">MRYRGRPALEGTWLPNLSVPEICNAIYPEKDVDLSALGLGAMSWGDALAAALTPLGLAELNIERLNGQIYNTSLALMVVRSFDPCIACAVHVVR</sequence>
<dbReference type="SUPFAM" id="SSF56762">
    <property type="entry name" value="HydB/Nqo4-like"/>
    <property type="match status" value="1"/>
</dbReference>
<dbReference type="InterPro" id="IPR018194">
    <property type="entry name" value="Ni-dep_hyd_lsu_Ni_BS"/>
</dbReference>
<dbReference type="EMBL" id="LGEQ01000032">
    <property type="protein sequence ID" value="KUJ93188.1"/>
    <property type="molecule type" value="Genomic_DNA"/>
</dbReference>
<dbReference type="Gene3D" id="1.10.645.10">
    <property type="entry name" value="Cytochrome-c3 Hydrogenase, chain B"/>
    <property type="match status" value="1"/>
</dbReference>
<evidence type="ECO:0000313" key="5">
    <source>
        <dbReference type="Proteomes" id="UP000054307"/>
    </source>
</evidence>
<dbReference type="Proteomes" id="UP000054015">
    <property type="component" value="Unassembled WGS sequence"/>
</dbReference>
<evidence type="ECO:0000313" key="4">
    <source>
        <dbReference type="Proteomes" id="UP000054015"/>
    </source>
</evidence>
<organism evidence="3 4">
    <name type="scientific">Archaeoglobus fulgidus</name>
    <dbReference type="NCBI Taxonomy" id="2234"/>
    <lineage>
        <taxon>Archaea</taxon>
        <taxon>Methanobacteriati</taxon>
        <taxon>Methanobacteriota</taxon>
        <taxon>Archaeoglobi</taxon>
        <taxon>Archaeoglobales</taxon>
        <taxon>Archaeoglobaceae</taxon>
        <taxon>Archaeoglobus</taxon>
    </lineage>
</organism>
<name>A0A117KTX0_ARCFL</name>
<proteinExistence type="predicted"/>
<protein>
    <submittedName>
        <fullName evidence="3">F420-nonreducing hydrogenase (VhtA)</fullName>
    </submittedName>
</protein>
<dbReference type="AlphaFoldDB" id="A0A117KTX0"/>
<comment type="caution">
    <text evidence="3">The sequence shown here is derived from an EMBL/GenBank/DDBJ whole genome shotgun (WGS) entry which is preliminary data.</text>
</comment>
<keyword evidence="1" id="KW-0560">Oxidoreductase</keyword>
<dbReference type="EMBL" id="LGEX01000084">
    <property type="protein sequence ID" value="KUK05723.1"/>
    <property type="molecule type" value="Genomic_DNA"/>
</dbReference>
<evidence type="ECO:0000313" key="2">
    <source>
        <dbReference type="EMBL" id="KUJ93188.1"/>
    </source>
</evidence>
<dbReference type="PROSITE" id="PS00508">
    <property type="entry name" value="NI_HGENASE_L_2"/>
    <property type="match status" value="1"/>
</dbReference>
<accession>A0A117KTX0</accession>
<gene>
    <name evidence="2" type="ORF">XD40_1642</name>
    <name evidence="3" type="ORF">XD48_2046</name>
</gene>
<dbReference type="GO" id="GO:0008901">
    <property type="term" value="F:ferredoxin hydrogenase activity"/>
    <property type="evidence" value="ECO:0007669"/>
    <property type="project" value="InterPro"/>
</dbReference>
<dbReference type="GO" id="GO:0016151">
    <property type="term" value="F:nickel cation binding"/>
    <property type="evidence" value="ECO:0007669"/>
    <property type="project" value="InterPro"/>
</dbReference>
<evidence type="ECO:0000313" key="3">
    <source>
        <dbReference type="EMBL" id="KUK05723.1"/>
    </source>
</evidence>
<evidence type="ECO:0000256" key="1">
    <source>
        <dbReference type="ARBA" id="ARBA00023002"/>
    </source>
</evidence>
<dbReference type="PATRIC" id="fig|2234.6.peg.175"/>
<dbReference type="Proteomes" id="UP000054307">
    <property type="component" value="Unassembled WGS sequence"/>
</dbReference>